<dbReference type="PIRSF" id="PIRSF000126">
    <property type="entry name" value="11-beta-HSD1"/>
    <property type="match status" value="1"/>
</dbReference>
<dbReference type="PRINTS" id="PR00081">
    <property type="entry name" value="GDHRDH"/>
</dbReference>
<dbReference type="Proteomes" id="UP000182740">
    <property type="component" value="Unassembled WGS sequence"/>
</dbReference>
<name>A0A1K1Q6Z9_9PSEU</name>
<dbReference type="Gene3D" id="3.40.50.720">
    <property type="entry name" value="NAD(P)-binding Rossmann-like Domain"/>
    <property type="match status" value="1"/>
</dbReference>
<protein>
    <recommendedName>
        <fullName evidence="4">Ketoreductase domain-containing protein</fullName>
    </recommendedName>
</protein>
<evidence type="ECO:0000256" key="2">
    <source>
        <dbReference type="ARBA" id="ARBA00023002"/>
    </source>
</evidence>
<evidence type="ECO:0000313" key="6">
    <source>
        <dbReference type="Proteomes" id="UP000182740"/>
    </source>
</evidence>
<dbReference type="PANTHER" id="PTHR44196">
    <property type="entry name" value="DEHYDROGENASE/REDUCTASE SDR FAMILY MEMBER 7B"/>
    <property type="match status" value="1"/>
</dbReference>
<evidence type="ECO:0000256" key="3">
    <source>
        <dbReference type="RuleBase" id="RU000363"/>
    </source>
</evidence>
<dbReference type="GO" id="GO:0016491">
    <property type="term" value="F:oxidoreductase activity"/>
    <property type="evidence" value="ECO:0007669"/>
    <property type="project" value="UniProtKB-KW"/>
</dbReference>
<proteinExistence type="inferred from homology"/>
<evidence type="ECO:0000259" key="4">
    <source>
        <dbReference type="SMART" id="SM00822"/>
    </source>
</evidence>
<dbReference type="CDD" id="cd05233">
    <property type="entry name" value="SDR_c"/>
    <property type="match status" value="1"/>
</dbReference>
<evidence type="ECO:0000313" key="5">
    <source>
        <dbReference type="EMBL" id="SFW55704.1"/>
    </source>
</evidence>
<comment type="similarity">
    <text evidence="1 3">Belongs to the short-chain dehydrogenases/reductases (SDR) family.</text>
</comment>
<reference evidence="6" key="1">
    <citation type="submission" date="2016-11" db="EMBL/GenBank/DDBJ databases">
        <authorList>
            <person name="Varghese N."/>
            <person name="Submissions S."/>
        </authorList>
    </citation>
    <scope>NUCLEOTIDE SEQUENCE [LARGE SCALE GENOMIC DNA]</scope>
    <source>
        <strain evidence="6">DSM 44671</strain>
    </source>
</reference>
<dbReference type="OrthoDB" id="9810734at2"/>
<dbReference type="InterPro" id="IPR036291">
    <property type="entry name" value="NAD(P)-bd_dom_sf"/>
</dbReference>
<sequence length="270" mass="28321">MTTADFFAGAPGRSPGRHTAVITGATAGIGAQFARTLAAENYDLVLVARDTARLEAYAVELRESHGVGVEVLPADLSEVDGRAAVEQRLAAGPVDLLVNNAGFGLNGDFWTIPPDALQRQLDVNVTAVLRLTRAVLPGMIERGHGDIIQVSSVAGFFSGRGSTYTASKNWVTSFTEGIAASLPKGVRMMALCPGFTATEFHERAGIGKPGPKFAWLGVEQVVNEALADLRRGKVISVPSLQYKAVVAIGGLLPRAVLRRIGGGFGGKGRT</sequence>
<dbReference type="SUPFAM" id="SSF51735">
    <property type="entry name" value="NAD(P)-binding Rossmann-fold domains"/>
    <property type="match status" value="1"/>
</dbReference>
<organism evidence="5 6">
    <name type="scientific">Amycolatopsis australiensis</name>
    <dbReference type="NCBI Taxonomy" id="546364"/>
    <lineage>
        <taxon>Bacteria</taxon>
        <taxon>Bacillati</taxon>
        <taxon>Actinomycetota</taxon>
        <taxon>Actinomycetes</taxon>
        <taxon>Pseudonocardiales</taxon>
        <taxon>Pseudonocardiaceae</taxon>
        <taxon>Amycolatopsis</taxon>
    </lineage>
</organism>
<dbReference type="Pfam" id="PF00106">
    <property type="entry name" value="adh_short"/>
    <property type="match status" value="1"/>
</dbReference>
<dbReference type="GO" id="GO:0016020">
    <property type="term" value="C:membrane"/>
    <property type="evidence" value="ECO:0007669"/>
    <property type="project" value="TreeGrafter"/>
</dbReference>
<gene>
    <name evidence="5" type="ORF">SAMN04489730_1439</name>
</gene>
<dbReference type="SMART" id="SM00822">
    <property type="entry name" value="PKS_KR"/>
    <property type="match status" value="1"/>
</dbReference>
<accession>A0A1K1Q6Z9</accession>
<dbReference type="PRINTS" id="PR00080">
    <property type="entry name" value="SDRFAMILY"/>
</dbReference>
<dbReference type="AlphaFoldDB" id="A0A1K1Q6Z9"/>
<evidence type="ECO:0000256" key="1">
    <source>
        <dbReference type="ARBA" id="ARBA00006484"/>
    </source>
</evidence>
<dbReference type="InterPro" id="IPR057326">
    <property type="entry name" value="KR_dom"/>
</dbReference>
<dbReference type="PANTHER" id="PTHR44196:SF2">
    <property type="entry name" value="SHORT-CHAIN DEHYDROGENASE-RELATED"/>
    <property type="match status" value="1"/>
</dbReference>
<dbReference type="EMBL" id="FPJG01000006">
    <property type="protein sequence ID" value="SFW55704.1"/>
    <property type="molecule type" value="Genomic_DNA"/>
</dbReference>
<keyword evidence="2" id="KW-0560">Oxidoreductase</keyword>
<dbReference type="InterPro" id="IPR002347">
    <property type="entry name" value="SDR_fam"/>
</dbReference>
<dbReference type="STRING" id="546364.SAMN04489730_1439"/>
<keyword evidence="6" id="KW-1185">Reference proteome</keyword>
<feature type="domain" description="Ketoreductase" evidence="4">
    <location>
        <begin position="18"/>
        <end position="194"/>
    </location>
</feature>
<dbReference type="RefSeq" id="WP_072475506.1">
    <property type="nucleotide sequence ID" value="NZ_FPJG01000006.1"/>
</dbReference>